<evidence type="ECO:0000256" key="10">
    <source>
        <dbReference type="HAMAP-Rule" id="MF_01808"/>
    </source>
</evidence>
<dbReference type="InterPro" id="IPR011932">
    <property type="entry name" value="Recomb_XerD"/>
</dbReference>
<dbReference type="InterPro" id="IPR013762">
    <property type="entry name" value="Integrase-like_cat_sf"/>
</dbReference>
<protein>
    <recommendedName>
        <fullName evidence="10">Tyrosine recombinase XerC</fullName>
    </recommendedName>
</protein>
<comment type="similarity">
    <text evidence="10">Belongs to the 'phage' integrase family. XerC subfamily.</text>
</comment>
<reference evidence="14 15" key="1">
    <citation type="journal article" date="2020" name="Biotechnol. Biofuels">
        <title>New insights from the biogas microbiome by comprehensive genome-resolved metagenomics of nearly 1600 species originating from multiple anaerobic digesters.</title>
        <authorList>
            <person name="Campanaro S."/>
            <person name="Treu L."/>
            <person name="Rodriguez-R L.M."/>
            <person name="Kovalovszki A."/>
            <person name="Ziels R.M."/>
            <person name="Maus I."/>
            <person name="Zhu X."/>
            <person name="Kougias P.G."/>
            <person name="Basile A."/>
            <person name="Luo G."/>
            <person name="Schluter A."/>
            <person name="Konstantinidis K.T."/>
            <person name="Angelidaki I."/>
        </authorList>
    </citation>
    <scope>NUCLEOTIDE SEQUENCE [LARGE SCALE GENOMIC DNA]</scope>
    <source>
        <strain evidence="14">AS05jafATM_4</strain>
    </source>
</reference>
<evidence type="ECO:0000256" key="6">
    <source>
        <dbReference type="ARBA" id="ARBA00022908"/>
    </source>
</evidence>
<gene>
    <name evidence="14" type="primary">xerD</name>
    <name evidence="10" type="synonym">xerC</name>
    <name evidence="14" type="ORF">GX523_19075</name>
</gene>
<dbReference type="GO" id="GO:0003677">
    <property type="term" value="F:DNA binding"/>
    <property type="evidence" value="ECO:0007669"/>
    <property type="project" value="UniProtKB-UniRule"/>
</dbReference>
<dbReference type="PROSITE" id="PS51900">
    <property type="entry name" value="CB"/>
    <property type="match status" value="1"/>
</dbReference>
<dbReference type="AlphaFoldDB" id="A0A7C6Z787"/>
<feature type="domain" description="Core-binding (CB)" evidence="13">
    <location>
        <begin position="2"/>
        <end position="87"/>
    </location>
</feature>
<dbReference type="Pfam" id="PF02899">
    <property type="entry name" value="Phage_int_SAM_1"/>
    <property type="match status" value="1"/>
</dbReference>
<feature type="domain" description="Tyr recombinase" evidence="12">
    <location>
        <begin position="108"/>
        <end position="314"/>
    </location>
</feature>
<feature type="active site" description="O-(3'-phospho-DNA)-tyrosine intermediate" evidence="10">
    <location>
        <position position="301"/>
    </location>
</feature>
<evidence type="ECO:0000256" key="7">
    <source>
        <dbReference type="ARBA" id="ARBA00023125"/>
    </source>
</evidence>
<comment type="similarity">
    <text evidence="2">Belongs to the 'phage' integrase family. XerD subfamily.</text>
</comment>
<dbReference type="InterPro" id="IPR044068">
    <property type="entry name" value="CB"/>
</dbReference>
<dbReference type="HAMAP" id="MF_01808">
    <property type="entry name" value="Recomb_XerC_XerD"/>
    <property type="match status" value="1"/>
</dbReference>
<dbReference type="GO" id="GO:0007059">
    <property type="term" value="P:chromosome segregation"/>
    <property type="evidence" value="ECO:0007669"/>
    <property type="project" value="UniProtKB-UniRule"/>
</dbReference>
<evidence type="ECO:0000313" key="14">
    <source>
        <dbReference type="EMBL" id="HHY28806.1"/>
    </source>
</evidence>
<dbReference type="CDD" id="cd00798">
    <property type="entry name" value="INT_XerDC_C"/>
    <property type="match status" value="1"/>
</dbReference>
<dbReference type="InterPro" id="IPR050090">
    <property type="entry name" value="Tyrosine_recombinase_XerCD"/>
</dbReference>
<dbReference type="GO" id="GO:0051301">
    <property type="term" value="P:cell division"/>
    <property type="evidence" value="ECO:0007669"/>
    <property type="project" value="UniProtKB-KW"/>
</dbReference>
<dbReference type="PANTHER" id="PTHR30349">
    <property type="entry name" value="PHAGE INTEGRASE-RELATED"/>
    <property type="match status" value="1"/>
</dbReference>
<feature type="active site" evidence="10">
    <location>
        <position position="171"/>
    </location>
</feature>
<dbReference type="Proteomes" id="UP000553059">
    <property type="component" value="Unassembled WGS sequence"/>
</dbReference>
<evidence type="ECO:0000256" key="4">
    <source>
        <dbReference type="ARBA" id="ARBA00022618"/>
    </source>
</evidence>
<dbReference type="Gene3D" id="1.10.150.130">
    <property type="match status" value="1"/>
</dbReference>
<dbReference type="Gene3D" id="1.10.443.10">
    <property type="entry name" value="Intergrase catalytic core"/>
    <property type="match status" value="1"/>
</dbReference>
<comment type="subunit">
    <text evidence="10">Forms a cyclic heterotetrameric complex composed of two molecules of XerC and two molecules of XerD.</text>
</comment>
<evidence type="ECO:0000256" key="2">
    <source>
        <dbReference type="ARBA" id="ARBA00010450"/>
    </source>
</evidence>
<feature type="active site" evidence="10">
    <location>
        <position position="266"/>
    </location>
</feature>
<dbReference type="PANTHER" id="PTHR30349:SF81">
    <property type="entry name" value="TYROSINE RECOMBINASE XERC"/>
    <property type="match status" value="1"/>
</dbReference>
<dbReference type="InterPro" id="IPR010998">
    <property type="entry name" value="Integrase_recombinase_N"/>
</dbReference>
<organism evidence="14 15">
    <name type="scientific">Desulfitobacterium dehalogenans</name>
    <dbReference type="NCBI Taxonomy" id="36854"/>
    <lineage>
        <taxon>Bacteria</taxon>
        <taxon>Bacillati</taxon>
        <taxon>Bacillota</taxon>
        <taxon>Clostridia</taxon>
        <taxon>Eubacteriales</taxon>
        <taxon>Desulfitobacteriaceae</taxon>
        <taxon>Desulfitobacterium</taxon>
    </lineage>
</organism>
<feature type="active site" evidence="10">
    <location>
        <position position="195"/>
    </location>
</feature>
<dbReference type="GO" id="GO:0005737">
    <property type="term" value="C:cytoplasm"/>
    <property type="evidence" value="ECO:0007669"/>
    <property type="project" value="UniProtKB-SubCell"/>
</dbReference>
<evidence type="ECO:0000256" key="1">
    <source>
        <dbReference type="ARBA" id="ARBA00004496"/>
    </source>
</evidence>
<dbReference type="PROSITE" id="PS51898">
    <property type="entry name" value="TYR_RECOMBINASE"/>
    <property type="match status" value="1"/>
</dbReference>
<keyword evidence="3 10" id="KW-0963">Cytoplasm</keyword>
<dbReference type="InterPro" id="IPR002104">
    <property type="entry name" value="Integrase_catalytic"/>
</dbReference>
<dbReference type="SUPFAM" id="SSF56349">
    <property type="entry name" value="DNA breaking-rejoining enzymes"/>
    <property type="match status" value="1"/>
</dbReference>
<dbReference type="InterPro" id="IPR023009">
    <property type="entry name" value="Tyrosine_recombinase_XerC/XerD"/>
</dbReference>
<proteinExistence type="inferred from homology"/>
<dbReference type="GO" id="GO:0009037">
    <property type="term" value="F:tyrosine-based site-specific recombinase activity"/>
    <property type="evidence" value="ECO:0007669"/>
    <property type="project" value="UniProtKB-UniRule"/>
</dbReference>
<dbReference type="InterPro" id="IPR011010">
    <property type="entry name" value="DNA_brk_join_enz"/>
</dbReference>
<evidence type="ECO:0000256" key="8">
    <source>
        <dbReference type="ARBA" id="ARBA00023172"/>
    </source>
</evidence>
<keyword evidence="8 10" id="KW-0233">DNA recombination</keyword>
<dbReference type="NCBIfam" id="NF040815">
    <property type="entry name" value="recomb_XerA_Arch"/>
    <property type="match status" value="1"/>
</dbReference>
<evidence type="ECO:0000313" key="15">
    <source>
        <dbReference type="Proteomes" id="UP000553059"/>
    </source>
</evidence>
<comment type="subcellular location">
    <subcellularLocation>
        <location evidence="1 10">Cytoplasm</location>
    </subcellularLocation>
</comment>
<dbReference type="GO" id="GO:0006313">
    <property type="term" value="P:DNA transposition"/>
    <property type="evidence" value="ECO:0007669"/>
    <property type="project" value="UniProtKB-UniRule"/>
</dbReference>
<name>A0A7C6Z787_9FIRM</name>
<feature type="region of interest" description="Disordered" evidence="11">
    <location>
        <begin position="122"/>
        <end position="149"/>
    </location>
</feature>
<keyword evidence="7 10" id="KW-0238">DNA-binding</keyword>
<evidence type="ECO:0000259" key="13">
    <source>
        <dbReference type="PROSITE" id="PS51900"/>
    </source>
</evidence>
<sequence length="321" mass="37193">MVQTEAWIKKYLTYLNVERGLSQNTRISYERDLKKFTAFLQQRGKNFISCDGNDLFLFLLQEKNQGRSARTLARHLATLRGFFSFLLGEEMRKDDPTEYLSTPKLEQHLPHVLSEDSIHKLMGEGEEPDKGRDKNGKNNERAGNTDSHGKDKELLMRNIAMIEVLYGCGLRVSELVGLKVSDIIFETRTLRCRGKGNKERIVPIGEYALEVLQEYLDHYREELKGKNKTEILFLNSRGTALTRQGVWDILKKWAQDHGVKETIYPHKFRHSFATHLLDHGADLRSVQEMLGHADISTTQIYTHLSRQRLLEVFRRAHPRAD</sequence>
<dbReference type="NCBIfam" id="NF001399">
    <property type="entry name" value="PRK00283.1"/>
    <property type="match status" value="1"/>
</dbReference>
<keyword evidence="6 10" id="KW-0229">DNA integration</keyword>
<dbReference type="EMBL" id="DUTF01000405">
    <property type="protein sequence ID" value="HHY28806.1"/>
    <property type="molecule type" value="Genomic_DNA"/>
</dbReference>
<comment type="function">
    <text evidence="10">Site-specific tyrosine recombinase, which acts by catalyzing the cutting and rejoining of the recombining DNA molecules. The XerC-XerD complex is essential to convert dimers of the bacterial chromosome into monomers to permit their segregation at cell division. It also contributes to the segregational stability of plasmids.</text>
</comment>
<keyword evidence="4 10" id="KW-0132">Cell division</keyword>
<feature type="active site" evidence="10">
    <location>
        <position position="292"/>
    </location>
</feature>
<evidence type="ECO:0000259" key="12">
    <source>
        <dbReference type="PROSITE" id="PS51898"/>
    </source>
</evidence>
<dbReference type="InterPro" id="IPR004107">
    <property type="entry name" value="Integrase_SAM-like_N"/>
</dbReference>
<evidence type="ECO:0000256" key="11">
    <source>
        <dbReference type="SAM" id="MobiDB-lite"/>
    </source>
</evidence>
<evidence type="ECO:0000256" key="3">
    <source>
        <dbReference type="ARBA" id="ARBA00022490"/>
    </source>
</evidence>
<dbReference type="Pfam" id="PF00589">
    <property type="entry name" value="Phage_integrase"/>
    <property type="match status" value="1"/>
</dbReference>
<accession>A0A7C6Z787</accession>
<comment type="caution">
    <text evidence="14">The sequence shown here is derived from an EMBL/GenBank/DDBJ whole genome shotgun (WGS) entry which is preliminary data.</text>
</comment>
<keyword evidence="9 10" id="KW-0131">Cell cycle</keyword>
<feature type="active site" evidence="10">
    <location>
        <position position="269"/>
    </location>
</feature>
<keyword evidence="5 10" id="KW-0159">Chromosome partition</keyword>
<evidence type="ECO:0000256" key="5">
    <source>
        <dbReference type="ARBA" id="ARBA00022829"/>
    </source>
</evidence>
<evidence type="ECO:0000256" key="9">
    <source>
        <dbReference type="ARBA" id="ARBA00023306"/>
    </source>
</evidence>
<feature type="compositionally biased region" description="Basic and acidic residues" evidence="11">
    <location>
        <begin position="122"/>
        <end position="140"/>
    </location>
</feature>
<dbReference type="NCBIfam" id="TIGR02225">
    <property type="entry name" value="recomb_XerD"/>
    <property type="match status" value="1"/>
</dbReference>